<evidence type="ECO:0000313" key="2">
    <source>
        <dbReference type="Proteomes" id="UP000019276"/>
    </source>
</evidence>
<keyword evidence="2" id="KW-1185">Reference proteome</keyword>
<evidence type="ECO:0000313" key="1">
    <source>
        <dbReference type="EMBL" id="EWH10108.1"/>
    </source>
</evidence>
<dbReference type="Proteomes" id="UP000019276">
    <property type="component" value="Unassembled WGS sequence"/>
</dbReference>
<comment type="caution">
    <text evidence="1">The sequence shown here is derived from an EMBL/GenBank/DDBJ whole genome shotgun (WGS) entry which is preliminary data.</text>
</comment>
<dbReference type="AlphaFoldDB" id="W7QQD4"/>
<name>W7QQD4_9ALTE</name>
<protein>
    <recommendedName>
        <fullName evidence="3">Peptidase C39-like domain-containing protein</fullName>
    </recommendedName>
</protein>
<sequence>MSIKRVKPVKQGDLDGACGFYAIVNALKTLEPAFDEQELFTQVIGGYMQDGDFNSFFNGTRRGTIKNTLSRVIDYINGQYDLFDDKTAELYRLKFSIPFWHKDTARTRKSVLKEIQQADNGKNLVCIIGYDLQYGGHWSVVKKVSDKGLHMVDSSYEKSIIPLAEMRVDSNQKPSKLKPYNLCSDDIFIIEKQWLGDVFHD</sequence>
<organism evidence="1 2">
    <name type="scientific">Catenovulum agarivorans DS-2</name>
    <dbReference type="NCBI Taxonomy" id="1328313"/>
    <lineage>
        <taxon>Bacteria</taxon>
        <taxon>Pseudomonadati</taxon>
        <taxon>Pseudomonadota</taxon>
        <taxon>Gammaproteobacteria</taxon>
        <taxon>Alteromonadales</taxon>
        <taxon>Alteromonadaceae</taxon>
        <taxon>Catenovulum</taxon>
    </lineage>
</organism>
<dbReference type="OrthoDB" id="7059003at2"/>
<dbReference type="eggNOG" id="ENOG5033BC1">
    <property type="taxonomic scope" value="Bacteria"/>
</dbReference>
<accession>W7QQD4</accession>
<dbReference type="STRING" id="1328313.DS2_09187"/>
<gene>
    <name evidence="1" type="ORF">DS2_09187</name>
</gene>
<evidence type="ECO:0008006" key="3">
    <source>
        <dbReference type="Google" id="ProtNLM"/>
    </source>
</evidence>
<dbReference type="EMBL" id="ARZY01000015">
    <property type="protein sequence ID" value="EWH10108.1"/>
    <property type="molecule type" value="Genomic_DNA"/>
</dbReference>
<reference evidence="1 2" key="1">
    <citation type="journal article" date="2014" name="Genome Announc.">
        <title>Draft Genome Sequence of the Agar-Degrading Bacterium Catenovulum sp. Strain DS-2, Isolated from Intestines of Haliotis diversicolor.</title>
        <authorList>
            <person name="Shan D."/>
            <person name="Li X."/>
            <person name="Gu Z."/>
            <person name="Wei G."/>
            <person name="Gao Z."/>
            <person name="Shao Z."/>
        </authorList>
    </citation>
    <scope>NUCLEOTIDE SEQUENCE [LARGE SCALE GENOMIC DNA]</scope>
    <source>
        <strain evidence="1 2">DS-2</strain>
    </source>
</reference>
<dbReference type="RefSeq" id="WP_035014454.1">
    <property type="nucleotide sequence ID" value="NZ_ARZY01000015.1"/>
</dbReference>
<proteinExistence type="predicted"/>